<dbReference type="Proteomes" id="UP001324115">
    <property type="component" value="Unassembled WGS sequence"/>
</dbReference>
<accession>A0AAN7E887</accession>
<keyword evidence="2" id="KW-1133">Transmembrane helix</keyword>
<organism evidence="3 4">
    <name type="scientific">Quercus rubra</name>
    <name type="common">Northern red oak</name>
    <name type="synonym">Quercus borealis</name>
    <dbReference type="NCBI Taxonomy" id="3512"/>
    <lineage>
        <taxon>Eukaryota</taxon>
        <taxon>Viridiplantae</taxon>
        <taxon>Streptophyta</taxon>
        <taxon>Embryophyta</taxon>
        <taxon>Tracheophyta</taxon>
        <taxon>Spermatophyta</taxon>
        <taxon>Magnoliopsida</taxon>
        <taxon>eudicotyledons</taxon>
        <taxon>Gunneridae</taxon>
        <taxon>Pentapetalae</taxon>
        <taxon>rosids</taxon>
        <taxon>fabids</taxon>
        <taxon>Fagales</taxon>
        <taxon>Fagaceae</taxon>
        <taxon>Quercus</taxon>
    </lineage>
</organism>
<reference evidence="3 4" key="1">
    <citation type="journal article" date="2023" name="G3 (Bethesda)">
        <title>A haplotype-resolved chromosome-scale genome for Quercus rubra L. provides insights into the genetics of adaptive traits for red oak species.</title>
        <authorList>
            <person name="Kapoor B."/>
            <person name="Jenkins J."/>
            <person name="Schmutz J."/>
            <person name="Zhebentyayeva T."/>
            <person name="Kuelheim C."/>
            <person name="Coggeshall M."/>
            <person name="Heim C."/>
            <person name="Lasky J.R."/>
            <person name="Leites L."/>
            <person name="Islam-Faridi N."/>
            <person name="Romero-Severson J."/>
            <person name="DeLeo V.L."/>
            <person name="Lucas S.M."/>
            <person name="Lazic D."/>
            <person name="Gailing O."/>
            <person name="Carlson J."/>
            <person name="Staton M."/>
        </authorList>
    </citation>
    <scope>NUCLEOTIDE SEQUENCE [LARGE SCALE GENOMIC DNA]</scope>
    <source>
        <strain evidence="3">Pseudo-F2</strain>
    </source>
</reference>
<comment type="caution">
    <text evidence="3">The sequence shown here is derived from an EMBL/GenBank/DDBJ whole genome shotgun (WGS) entry which is preliminary data.</text>
</comment>
<evidence type="ECO:0000313" key="3">
    <source>
        <dbReference type="EMBL" id="KAK4565051.1"/>
    </source>
</evidence>
<evidence type="ECO:0000256" key="2">
    <source>
        <dbReference type="SAM" id="Phobius"/>
    </source>
</evidence>
<dbReference type="EMBL" id="JAXUIC010000011">
    <property type="protein sequence ID" value="KAK4565051.1"/>
    <property type="molecule type" value="Genomic_DNA"/>
</dbReference>
<feature type="transmembrane region" description="Helical" evidence="2">
    <location>
        <begin position="20"/>
        <end position="44"/>
    </location>
</feature>
<sequence length="219" mass="23894">MNMMNALDSPLEALALDYINVGFLTIVNNLWTWVAVITAAVSFWRIRVATGGAVAATSSDECPSQPSPPRYDQSSIGSKPVSEIKVPDVQLPCDDEPVSISGSGSGSDEDSGIMEVDDVKADGVTKGAKFFAVYYEENDCGEDDGELTAEESGVDGAVKVGEWWDSWERVLRMKMGEMGWYKYQDLTELNGNVVRLWDSSSASTKELKYSSKMLSCGVW</sequence>
<gene>
    <name evidence="3" type="ORF">RGQ29_006917</name>
</gene>
<name>A0AAN7E887_QUERU</name>
<dbReference type="PANTHER" id="PTHR36369">
    <property type="entry name" value="TRANSMEMBRANE PROTEIN"/>
    <property type="match status" value="1"/>
</dbReference>
<keyword evidence="2" id="KW-0812">Transmembrane</keyword>
<evidence type="ECO:0000313" key="4">
    <source>
        <dbReference type="Proteomes" id="UP001324115"/>
    </source>
</evidence>
<dbReference type="AlphaFoldDB" id="A0AAN7E887"/>
<keyword evidence="2" id="KW-0472">Membrane</keyword>
<feature type="region of interest" description="Disordered" evidence="1">
    <location>
        <begin position="55"/>
        <end position="78"/>
    </location>
</feature>
<evidence type="ECO:0000256" key="1">
    <source>
        <dbReference type="SAM" id="MobiDB-lite"/>
    </source>
</evidence>
<proteinExistence type="predicted"/>
<dbReference type="PANTHER" id="PTHR36369:SF1">
    <property type="entry name" value="TRANSMEMBRANE PROTEIN"/>
    <property type="match status" value="1"/>
</dbReference>
<keyword evidence="4" id="KW-1185">Reference proteome</keyword>
<protein>
    <submittedName>
        <fullName evidence="3">Uncharacterized protein</fullName>
    </submittedName>
</protein>